<evidence type="ECO:0000259" key="2">
    <source>
        <dbReference type="Pfam" id="PF00961"/>
    </source>
</evidence>
<keyword evidence="3" id="KW-0255">Endonuclease</keyword>
<dbReference type="Gene3D" id="3.10.28.10">
    <property type="entry name" value="Homing endonucleases"/>
    <property type="match status" value="2"/>
</dbReference>
<reference evidence="3" key="1">
    <citation type="journal article" date="2016" name="Genome Biol. Evol.">
        <title>Mitochondrion-to-Chloroplast DNA Transfers and Intragenomic Proliferation of Chloroplast Group II Introns in Gloeotilopsis Green Algae (Ulotrichales, Ulvophyceae).</title>
        <authorList>
            <person name="Turmel M."/>
            <person name="Otis C."/>
            <person name="Lemieux C."/>
        </authorList>
    </citation>
    <scope>NUCLEOTIDE SEQUENCE</scope>
</reference>
<dbReference type="SUPFAM" id="SSF55608">
    <property type="entry name" value="Homing endonucleases"/>
    <property type="match status" value="2"/>
</dbReference>
<dbReference type="InterPro" id="IPR004860">
    <property type="entry name" value="LAGLIDADG_dom"/>
</dbReference>
<keyword evidence="3" id="KW-0378">Hydrolase</keyword>
<feature type="domain" description="Homing endonuclease LAGLIDADG" evidence="2">
    <location>
        <begin position="165"/>
        <end position="272"/>
    </location>
</feature>
<dbReference type="GO" id="GO:0005739">
    <property type="term" value="C:mitochondrion"/>
    <property type="evidence" value="ECO:0007669"/>
    <property type="project" value="UniProtKB-ARBA"/>
</dbReference>
<protein>
    <submittedName>
        <fullName evidence="3">Putative LAGLIDADG homing endonuclease</fullName>
    </submittedName>
</protein>
<name>A0A1B2RYS4_9CHLO</name>
<feature type="domain" description="Homing endonuclease LAGLIDADG" evidence="2">
    <location>
        <begin position="48"/>
        <end position="139"/>
    </location>
</feature>
<dbReference type="EMBL" id="KX306821">
    <property type="protein sequence ID" value="AOC61474.1"/>
    <property type="molecule type" value="Genomic_DNA"/>
</dbReference>
<dbReference type="PANTHER" id="PTHR36181:SF2">
    <property type="entry name" value="INTRON-ENCODED ENDONUCLEASE AI3-RELATED"/>
    <property type="match status" value="1"/>
</dbReference>
<dbReference type="GO" id="GO:0004519">
    <property type="term" value="F:endonuclease activity"/>
    <property type="evidence" value="ECO:0007669"/>
    <property type="project" value="UniProtKB-KW"/>
</dbReference>
<keyword evidence="3" id="KW-0540">Nuclease</keyword>
<proteinExistence type="predicted"/>
<keyword evidence="3" id="KW-0150">Chloroplast</keyword>
<dbReference type="InterPro" id="IPR027434">
    <property type="entry name" value="Homing_endonucl"/>
</dbReference>
<evidence type="ECO:0000256" key="1">
    <source>
        <dbReference type="SAM" id="MobiDB-lite"/>
    </source>
</evidence>
<geneLocation type="chloroplast" evidence="3"/>
<keyword evidence="3" id="KW-0934">Plastid</keyword>
<feature type="region of interest" description="Disordered" evidence="1">
    <location>
        <begin position="299"/>
        <end position="320"/>
    </location>
</feature>
<gene>
    <name evidence="3" type="primary">orf320</name>
</gene>
<dbReference type="AlphaFoldDB" id="A0A1B2RYS4"/>
<accession>A0A1B2RYS4</accession>
<evidence type="ECO:0000313" key="3">
    <source>
        <dbReference type="EMBL" id="AOC61474.1"/>
    </source>
</evidence>
<feature type="compositionally biased region" description="Polar residues" evidence="1">
    <location>
        <begin position="309"/>
        <end position="320"/>
    </location>
</feature>
<sequence length="320" mass="37380">MKILGSSETLREILLTKSKCHFSFQEFIEKGTPKHKPKPDLRFLEWFIGFFEAEGCFLVWEDRGKKRFGVEINQKDPGLMHKIRTRIGFGNALSYQKANGETFWRFTIYKKAGLKAFLVLVNGNLITDKKRNQFQAWLRCFNDYFGTFYVFQTQKPCLSLENAWLSGFLEGNGGFYISPLKPLIKPISSMSLLKFQMKFYITQKEERALLENIASLFLIVSPIRTVTNEHSIYLYNRLETTQVTSLVLVLDYLKKHPFLGQRSIQLNRWKRVLPYLQMKYENLTPKAFLKLQRLIQRTKPLGKNKNQPKPKTVSSPKGVL</sequence>
<dbReference type="Pfam" id="PF00961">
    <property type="entry name" value="LAGLIDADG_1"/>
    <property type="match status" value="2"/>
</dbReference>
<dbReference type="InterPro" id="IPR051289">
    <property type="entry name" value="LAGLIDADG_Endonuclease"/>
</dbReference>
<dbReference type="PANTHER" id="PTHR36181">
    <property type="entry name" value="INTRON-ENCODED ENDONUCLEASE AI3-RELATED"/>
    <property type="match status" value="1"/>
</dbReference>
<organism evidence="3">
    <name type="scientific">Rhexinema sarcinoideum</name>
    <dbReference type="NCBI Taxonomy" id="43261"/>
    <lineage>
        <taxon>Eukaryota</taxon>
        <taxon>Viridiplantae</taxon>
        <taxon>Chlorophyta</taxon>
        <taxon>core chlorophytes</taxon>
        <taxon>Ulvophyceae</taxon>
        <taxon>OUU clade</taxon>
        <taxon>Ulotrichales</taxon>
        <taxon>Helicodictyaceae</taxon>
        <taxon>Rhexinema</taxon>
    </lineage>
</organism>